<evidence type="ECO:0000313" key="16">
    <source>
        <dbReference type="Proteomes" id="UP000058636"/>
    </source>
</evidence>
<evidence type="ECO:0000256" key="9">
    <source>
        <dbReference type="ARBA" id="ARBA00022840"/>
    </source>
</evidence>
<dbReference type="OMA" id="IMRWPSP"/>
<dbReference type="PANTHER" id="PTHR10890">
    <property type="entry name" value="CYSTEINYL-TRNA SYNTHETASE"/>
    <property type="match status" value="1"/>
</dbReference>
<dbReference type="SUPFAM" id="SSF52374">
    <property type="entry name" value="Nucleotidylyl transferase"/>
    <property type="match status" value="1"/>
</dbReference>
<dbReference type="SMR" id="A0A101ES22"/>
<evidence type="ECO:0000256" key="3">
    <source>
        <dbReference type="ARBA" id="ARBA00011245"/>
    </source>
</evidence>
<dbReference type="SUPFAM" id="SSF47323">
    <property type="entry name" value="Anticodon-binding domain of a subclass of class I aminoacyl-tRNA synthetases"/>
    <property type="match status" value="1"/>
</dbReference>
<dbReference type="PANTHER" id="PTHR10890:SF3">
    <property type="entry name" value="CYSTEINE--TRNA LIGASE, CYTOPLASMIC"/>
    <property type="match status" value="1"/>
</dbReference>
<feature type="binding site" evidence="13">
    <location>
        <position position="207"/>
    </location>
    <ligand>
        <name>Zn(2+)</name>
        <dbReference type="ChEBI" id="CHEBI:29105"/>
    </ligand>
</feature>
<keyword evidence="9 13" id="KW-0067">ATP-binding</keyword>
<keyword evidence="7 13" id="KW-0547">Nucleotide-binding</keyword>
<dbReference type="InterPro" id="IPR014729">
    <property type="entry name" value="Rossmann-like_a/b/a_fold"/>
</dbReference>
<dbReference type="FunFam" id="3.40.50.620:FF:000068">
    <property type="entry name" value="Cysteine--tRNA ligase"/>
    <property type="match status" value="1"/>
</dbReference>
<name>A0A101ES22_9THEM</name>
<reference evidence="15 16" key="1">
    <citation type="journal article" date="2015" name="MBio">
        <title>Genome-Resolved Metagenomic Analysis Reveals Roles for Candidate Phyla and Other Microbial Community Members in Biogeochemical Transformations in Oil Reservoirs.</title>
        <authorList>
            <person name="Hu P."/>
            <person name="Tom L."/>
            <person name="Singh A."/>
            <person name="Thomas B.C."/>
            <person name="Baker B.J."/>
            <person name="Piceno Y.M."/>
            <person name="Andersen G.L."/>
            <person name="Banfield J.F."/>
        </authorList>
    </citation>
    <scope>NUCLEOTIDE SEQUENCE [LARGE SCALE GENOMIC DNA]</scope>
    <source>
        <strain evidence="15">46_26</strain>
    </source>
</reference>
<keyword evidence="11 13" id="KW-0030">Aminoacyl-tRNA synthetase</keyword>
<dbReference type="InterPro" id="IPR032678">
    <property type="entry name" value="tRNA-synt_1_cat_dom"/>
</dbReference>
<dbReference type="InterPro" id="IPR015273">
    <property type="entry name" value="Cys-tRNA-synt_Ia_DALR"/>
</dbReference>
<evidence type="ECO:0000313" key="15">
    <source>
        <dbReference type="EMBL" id="KUK23857.1"/>
    </source>
</evidence>
<evidence type="ECO:0000256" key="8">
    <source>
        <dbReference type="ARBA" id="ARBA00022833"/>
    </source>
</evidence>
<comment type="catalytic activity">
    <reaction evidence="12 13">
        <text>tRNA(Cys) + L-cysteine + ATP = L-cysteinyl-tRNA(Cys) + AMP + diphosphate</text>
        <dbReference type="Rhea" id="RHEA:17773"/>
        <dbReference type="Rhea" id="RHEA-COMP:9661"/>
        <dbReference type="Rhea" id="RHEA-COMP:9679"/>
        <dbReference type="ChEBI" id="CHEBI:30616"/>
        <dbReference type="ChEBI" id="CHEBI:33019"/>
        <dbReference type="ChEBI" id="CHEBI:35235"/>
        <dbReference type="ChEBI" id="CHEBI:78442"/>
        <dbReference type="ChEBI" id="CHEBI:78517"/>
        <dbReference type="ChEBI" id="CHEBI:456215"/>
        <dbReference type="EC" id="6.1.1.16"/>
    </reaction>
</comment>
<dbReference type="Proteomes" id="UP000058636">
    <property type="component" value="Unassembled WGS sequence"/>
</dbReference>
<evidence type="ECO:0000259" key="14">
    <source>
        <dbReference type="SMART" id="SM00840"/>
    </source>
</evidence>
<comment type="cofactor">
    <cofactor evidence="13">
        <name>Zn(2+)</name>
        <dbReference type="ChEBI" id="CHEBI:29105"/>
    </cofactor>
    <text evidence="13">Binds 1 zinc ion per subunit.</text>
</comment>
<dbReference type="RefSeq" id="WP_011942893.1">
    <property type="nucleotide sequence ID" value="NZ_DAITJQ010000003.1"/>
</dbReference>
<comment type="subunit">
    <text evidence="3 13">Monomer.</text>
</comment>
<dbReference type="Gene3D" id="1.20.120.1910">
    <property type="entry name" value="Cysteine-tRNA ligase, C-terminal anti-codon recognition domain"/>
    <property type="match status" value="1"/>
</dbReference>
<dbReference type="AlphaFoldDB" id="A0A101ES22"/>
<feature type="short sequence motif" description="'HIGH' region" evidence="13">
    <location>
        <begin position="29"/>
        <end position="39"/>
    </location>
</feature>
<dbReference type="Gene3D" id="3.40.50.620">
    <property type="entry name" value="HUPs"/>
    <property type="match status" value="1"/>
</dbReference>
<feature type="binding site" evidence="13">
    <location>
        <position position="267"/>
    </location>
    <ligand>
        <name>ATP</name>
        <dbReference type="ChEBI" id="CHEBI:30616"/>
    </ligand>
</feature>
<feature type="short sequence motif" description="'KMSKS' region" evidence="13">
    <location>
        <begin position="264"/>
        <end position="268"/>
    </location>
</feature>
<dbReference type="PATRIC" id="fig|93930.3.peg.1254"/>
<dbReference type="InterPro" id="IPR009080">
    <property type="entry name" value="tRNAsynth_Ia_anticodon-bd"/>
</dbReference>
<keyword evidence="6 13" id="KW-0479">Metal-binding</keyword>
<gene>
    <name evidence="13" type="primary">cysS</name>
    <name evidence="15" type="ORF">XD57_0014</name>
</gene>
<dbReference type="EC" id="6.1.1.16" evidence="13"/>
<evidence type="ECO:0000256" key="13">
    <source>
        <dbReference type="HAMAP-Rule" id="MF_00041"/>
    </source>
</evidence>
<keyword evidence="10 13" id="KW-0648">Protein biosynthesis</keyword>
<protein>
    <recommendedName>
        <fullName evidence="13">Cysteine--tRNA ligase</fullName>
        <ecNumber evidence="13">6.1.1.16</ecNumber>
    </recommendedName>
    <alternativeName>
        <fullName evidence="13">Cysteinyl-tRNA synthetase</fullName>
        <shortName evidence="13">CysRS</shortName>
    </alternativeName>
</protein>
<evidence type="ECO:0000256" key="6">
    <source>
        <dbReference type="ARBA" id="ARBA00022723"/>
    </source>
</evidence>
<evidence type="ECO:0000256" key="1">
    <source>
        <dbReference type="ARBA" id="ARBA00004496"/>
    </source>
</evidence>
<comment type="similarity">
    <text evidence="2 13">Belongs to the class-I aminoacyl-tRNA synthetase family.</text>
</comment>
<dbReference type="GO" id="GO:0004817">
    <property type="term" value="F:cysteine-tRNA ligase activity"/>
    <property type="evidence" value="ECO:0007669"/>
    <property type="project" value="UniProtKB-UniRule"/>
</dbReference>
<dbReference type="GO" id="GO:0005524">
    <property type="term" value="F:ATP binding"/>
    <property type="evidence" value="ECO:0007669"/>
    <property type="project" value="UniProtKB-UniRule"/>
</dbReference>
<dbReference type="NCBIfam" id="TIGR00435">
    <property type="entry name" value="cysS"/>
    <property type="match status" value="1"/>
</dbReference>
<feature type="binding site" evidence="13">
    <location>
        <position position="236"/>
    </location>
    <ligand>
        <name>Zn(2+)</name>
        <dbReference type="ChEBI" id="CHEBI:29105"/>
    </ligand>
</feature>
<accession>A0A101ES22</accession>
<keyword evidence="8 13" id="KW-0862">Zinc</keyword>
<dbReference type="HAMAP" id="MF_00041">
    <property type="entry name" value="Cys_tRNA_synth"/>
    <property type="match status" value="1"/>
</dbReference>
<evidence type="ECO:0000256" key="12">
    <source>
        <dbReference type="ARBA" id="ARBA00047398"/>
    </source>
</evidence>
<dbReference type="GO" id="GO:0005829">
    <property type="term" value="C:cytosol"/>
    <property type="evidence" value="ECO:0007669"/>
    <property type="project" value="TreeGrafter"/>
</dbReference>
<organism evidence="15 16">
    <name type="scientific">Thermotoga petrophila</name>
    <dbReference type="NCBI Taxonomy" id="93929"/>
    <lineage>
        <taxon>Bacteria</taxon>
        <taxon>Thermotogati</taxon>
        <taxon>Thermotogota</taxon>
        <taxon>Thermotogae</taxon>
        <taxon>Thermotogales</taxon>
        <taxon>Thermotogaceae</taxon>
        <taxon>Thermotoga</taxon>
    </lineage>
</organism>
<sequence length="460" mass="53411">MRITNTLTGKKEEFVPIQPGVVRMYVCGPTVYDLIHVGNARPAVVFDVFRRYLEYRGYRVIMVQNFTDIDDKIINKANQLGVDYKTVADTFIAEYWRDAHALGIRPANFHPRTTDFVDDIVEIIERLVEKGVAYQTETGVYFDVRKFEKYGELSKKKIEDLIAGARVEVDETKKFPLDFSLWKKAKPGEPCWKSPWGEGRPGWHIECTVMSVKILGESFDIHAGGEDLVFPHHENEKAQAEALTGKVFARYWMHNGMVRFLGDKMSKSTGNIFTVREAVKRYGRDGLRYMILSKHYRSPMDFSEELLQDYSRAVKRVWEILGRYEKSGDIGIPKRNAVYEEYVNRFVEALDDDFNTPVAVSLIFELARNLSKAMDDNDREDALLYYHLIRREFGPVLGLFDLNEEKKEVSSEELLKLLIEVRDVLRKEKRYDLSDRIRDHLREIGIILKDTPSGTEYTVE</sequence>
<dbReference type="Pfam" id="PF01406">
    <property type="entry name" value="tRNA-synt_1e"/>
    <property type="match status" value="1"/>
</dbReference>
<dbReference type="CDD" id="cd00672">
    <property type="entry name" value="CysRS_core"/>
    <property type="match status" value="1"/>
</dbReference>
<comment type="subcellular location">
    <subcellularLocation>
        <location evidence="1 13">Cytoplasm</location>
    </subcellularLocation>
</comment>
<dbReference type="GO" id="GO:0006423">
    <property type="term" value="P:cysteinyl-tRNA aminoacylation"/>
    <property type="evidence" value="ECO:0007669"/>
    <property type="project" value="UniProtKB-UniRule"/>
</dbReference>
<evidence type="ECO:0000256" key="10">
    <source>
        <dbReference type="ARBA" id="ARBA00022917"/>
    </source>
</evidence>
<dbReference type="GO" id="GO:0008270">
    <property type="term" value="F:zinc ion binding"/>
    <property type="evidence" value="ECO:0007669"/>
    <property type="project" value="UniProtKB-UniRule"/>
</dbReference>
<dbReference type="InterPro" id="IPR024909">
    <property type="entry name" value="Cys-tRNA/MSH_ligase"/>
</dbReference>
<feature type="binding site" evidence="13">
    <location>
        <position position="27"/>
    </location>
    <ligand>
        <name>Zn(2+)</name>
        <dbReference type="ChEBI" id="CHEBI:29105"/>
    </ligand>
</feature>
<keyword evidence="5 13" id="KW-0436">Ligase</keyword>
<feature type="domain" description="Cysteinyl-tRNA synthetase class Ia DALR" evidence="14">
    <location>
        <begin position="345"/>
        <end position="408"/>
    </location>
</feature>
<dbReference type="EMBL" id="LGFG01000001">
    <property type="protein sequence ID" value="KUK23857.1"/>
    <property type="molecule type" value="Genomic_DNA"/>
</dbReference>
<evidence type="ECO:0000256" key="7">
    <source>
        <dbReference type="ARBA" id="ARBA00022741"/>
    </source>
</evidence>
<comment type="caution">
    <text evidence="15">The sequence shown here is derived from an EMBL/GenBank/DDBJ whole genome shotgun (WGS) entry which is preliminary data.</text>
</comment>
<evidence type="ECO:0000256" key="2">
    <source>
        <dbReference type="ARBA" id="ARBA00005594"/>
    </source>
</evidence>
<feature type="binding site" evidence="13">
    <location>
        <position position="232"/>
    </location>
    <ligand>
        <name>Zn(2+)</name>
        <dbReference type="ChEBI" id="CHEBI:29105"/>
    </ligand>
</feature>
<dbReference type="InterPro" id="IPR015803">
    <property type="entry name" value="Cys-tRNA-ligase"/>
</dbReference>
<evidence type="ECO:0000256" key="11">
    <source>
        <dbReference type="ARBA" id="ARBA00023146"/>
    </source>
</evidence>
<evidence type="ECO:0000256" key="5">
    <source>
        <dbReference type="ARBA" id="ARBA00022598"/>
    </source>
</evidence>
<keyword evidence="4 13" id="KW-0963">Cytoplasm</keyword>
<dbReference type="Pfam" id="PF09190">
    <property type="entry name" value="DALR_2"/>
    <property type="match status" value="1"/>
</dbReference>
<dbReference type="SMART" id="SM00840">
    <property type="entry name" value="DALR_2"/>
    <property type="match status" value="1"/>
</dbReference>
<dbReference type="PRINTS" id="PR00983">
    <property type="entry name" value="TRNASYNTHCYS"/>
</dbReference>
<proteinExistence type="inferred from homology"/>
<evidence type="ECO:0000256" key="4">
    <source>
        <dbReference type="ARBA" id="ARBA00022490"/>
    </source>
</evidence>